<keyword evidence="3" id="KW-1185">Reference proteome</keyword>
<dbReference type="Proteomes" id="UP001230156">
    <property type="component" value="Unassembled WGS sequence"/>
</dbReference>
<feature type="region of interest" description="Disordered" evidence="1">
    <location>
        <begin position="1"/>
        <end position="22"/>
    </location>
</feature>
<evidence type="ECO:0000313" key="3">
    <source>
        <dbReference type="Proteomes" id="UP001230156"/>
    </source>
</evidence>
<evidence type="ECO:0000313" key="2">
    <source>
        <dbReference type="EMBL" id="MDQ7248230.1"/>
    </source>
</evidence>
<gene>
    <name evidence="2" type="ORF">Q8A70_11165</name>
</gene>
<protein>
    <submittedName>
        <fullName evidence="2">Uncharacterized protein</fullName>
    </submittedName>
</protein>
<accession>A0ABU0YKH0</accession>
<comment type="caution">
    <text evidence="2">The sequence shown here is derived from an EMBL/GenBank/DDBJ whole genome shotgun (WGS) entry which is preliminary data.</text>
</comment>
<evidence type="ECO:0000256" key="1">
    <source>
        <dbReference type="SAM" id="MobiDB-lite"/>
    </source>
</evidence>
<dbReference type="RefSeq" id="WP_379955681.1">
    <property type="nucleotide sequence ID" value="NZ_JAUYVI010000003.1"/>
</dbReference>
<reference evidence="3" key="1">
    <citation type="submission" date="2023-08" db="EMBL/GenBank/DDBJ databases">
        <title>Rhodospirillaceae gen. nov., a novel taxon isolated from the Yangtze River Yuezi River estuary sludge.</title>
        <authorList>
            <person name="Ruan L."/>
        </authorList>
    </citation>
    <scope>NUCLEOTIDE SEQUENCE [LARGE SCALE GENOMIC DNA]</scope>
    <source>
        <strain evidence="3">R-7</strain>
    </source>
</reference>
<organism evidence="2 3">
    <name type="scientific">Dongia sedimenti</name>
    <dbReference type="NCBI Taxonomy" id="3064282"/>
    <lineage>
        <taxon>Bacteria</taxon>
        <taxon>Pseudomonadati</taxon>
        <taxon>Pseudomonadota</taxon>
        <taxon>Alphaproteobacteria</taxon>
        <taxon>Rhodospirillales</taxon>
        <taxon>Dongiaceae</taxon>
        <taxon>Dongia</taxon>
    </lineage>
</organism>
<dbReference type="EMBL" id="JAUYVI010000003">
    <property type="protein sequence ID" value="MDQ7248230.1"/>
    <property type="molecule type" value="Genomic_DNA"/>
</dbReference>
<name>A0ABU0YKH0_9PROT</name>
<proteinExistence type="predicted"/>
<sequence length="105" mass="10629">MIDQSAAPDMSEPGDGVPVSAEPDTISLALGDLLPDSAGNIVIEYDGGNLAVQLVTDQSVVEHGVAVEAVDANGGDLSGLAYFAFGDGVTVYFPTDISVHIVPVA</sequence>